<sequence length="678" mass="77433">MLERNEKGFTLIEIIVSTAIASIVIAVTLSMILTSFDLFGNLSTTKLKKDSLDNIESYVRSQVLNAGTVVISSKKPSGDDWKWLYVDHNMLYRGDKNNESGKPVLNVNYYNKKSLDDTNEKANVLKMSVTAYRSNAESSEESEFRAKFSYVFSNSDEKYTKGDTVKFSNVKSLKDGETSPYNGDIRSLGIGKDSTSILSSTMKLYYKGAGSSSSSGDNNNNQKGSYTGTIADKLAFMSSYLNRGYYVTGTSNNDDELFKIPSNNTYRLGDFTYYQGYWWIKITNDDINSYNPPENRSSTWQRIDKNYLDENTYLKGDVVLFEGYYYKANWDKTSYNRPTRDNATNYQGNGIQRDNPRWICLGKENEIDLSTPGFDTTFANLGNGQLSNLFNLQAPKSSPINDNARTSLPNYKIYSHKYDGVPIYDENATVTKDSETNLNVYNKNTFNTDNFNVGNLIQVKVANSGENGGNKDCYYRLYKKIYEPDATTNKDDLVPGGSFMSGWKLLENEYMPNSSYEAGDSIRIGTSRLNTDGNEKNYIQFLSNGKISEKMNIDYYHYSIIWGWTEKTATYSANVSALGTETSYEYLAYKFELMDKYKIHANRNNQVIPDDYYYEMFNNETTKKYIKKAMIFTLNKTNSQKYSVWSNEINRNKEFTIDNDAMMNTYWTRKSVNELNNG</sequence>
<organism evidence="2 3">
    <name type="scientific">Intestinibaculum porci</name>
    <dbReference type="NCBI Taxonomy" id="2487118"/>
    <lineage>
        <taxon>Bacteria</taxon>
        <taxon>Bacillati</taxon>
        <taxon>Bacillota</taxon>
        <taxon>Erysipelotrichia</taxon>
        <taxon>Erysipelotrichales</taxon>
        <taxon>Erysipelotrichaceae</taxon>
        <taxon>Intestinibaculum</taxon>
    </lineage>
</organism>
<keyword evidence="1" id="KW-1133">Transmembrane helix</keyword>
<dbReference type="PROSITE" id="PS00409">
    <property type="entry name" value="PROKAR_NTER_METHYL"/>
    <property type="match status" value="1"/>
</dbReference>
<evidence type="ECO:0000313" key="3">
    <source>
        <dbReference type="Proteomes" id="UP000268059"/>
    </source>
</evidence>
<keyword evidence="3" id="KW-1185">Reference proteome</keyword>
<reference evidence="2 3" key="1">
    <citation type="submission" date="2018-11" db="EMBL/GenBank/DDBJ databases">
        <title>Novel Erysipelotrichaceae bacterium isolated from small intestine of a swine.</title>
        <authorList>
            <person name="Kim J.S."/>
            <person name="Choe H."/>
            <person name="Lee Y.R."/>
            <person name="Kim K.M."/>
            <person name="Park D.S."/>
        </authorList>
    </citation>
    <scope>NUCLEOTIDE SEQUENCE [LARGE SCALE GENOMIC DNA]</scope>
    <source>
        <strain evidence="2 3">SG0102</strain>
    </source>
</reference>
<feature type="transmembrane region" description="Helical" evidence="1">
    <location>
        <begin position="12"/>
        <end position="33"/>
    </location>
</feature>
<dbReference type="InParanoid" id="A0A3G9J7W3"/>
<dbReference type="Proteomes" id="UP000268059">
    <property type="component" value="Chromosome"/>
</dbReference>
<gene>
    <name evidence="2" type="ORF">SG0102_16700</name>
</gene>
<dbReference type="InterPro" id="IPR012902">
    <property type="entry name" value="N_methyl_site"/>
</dbReference>
<dbReference type="OrthoDB" id="1654726at2"/>
<accession>A0A3G9J7W3</accession>
<proteinExistence type="predicted"/>
<dbReference type="Pfam" id="PF07963">
    <property type="entry name" value="N_methyl"/>
    <property type="match status" value="1"/>
</dbReference>
<evidence type="ECO:0008006" key="4">
    <source>
        <dbReference type="Google" id="ProtNLM"/>
    </source>
</evidence>
<protein>
    <recommendedName>
        <fullName evidence="4">Prepilin-type N-terminal cleavage/methylation domain-containing protein</fullName>
    </recommendedName>
</protein>
<evidence type="ECO:0000313" key="2">
    <source>
        <dbReference type="EMBL" id="BBH26736.1"/>
    </source>
</evidence>
<dbReference type="NCBIfam" id="TIGR02532">
    <property type="entry name" value="IV_pilin_GFxxxE"/>
    <property type="match status" value="1"/>
</dbReference>
<dbReference type="EMBL" id="AP019309">
    <property type="protein sequence ID" value="BBH26736.1"/>
    <property type="molecule type" value="Genomic_DNA"/>
</dbReference>
<keyword evidence="1" id="KW-0472">Membrane</keyword>
<name>A0A3G9J7W3_9FIRM</name>
<dbReference type="RefSeq" id="WP_125119565.1">
    <property type="nucleotide sequence ID" value="NZ_AP019309.1"/>
</dbReference>
<keyword evidence="1" id="KW-0812">Transmembrane</keyword>
<dbReference type="KEGG" id="ebm:SG0102_16700"/>
<evidence type="ECO:0000256" key="1">
    <source>
        <dbReference type="SAM" id="Phobius"/>
    </source>
</evidence>
<dbReference type="AlphaFoldDB" id="A0A3G9J7W3"/>
<dbReference type="Gene3D" id="2.10.10.90">
    <property type="match status" value="1"/>
</dbReference>